<dbReference type="SUPFAM" id="SSF46955">
    <property type="entry name" value="Putative DNA-binding domain"/>
    <property type="match status" value="1"/>
</dbReference>
<evidence type="ECO:0000259" key="1">
    <source>
        <dbReference type="Pfam" id="PF12728"/>
    </source>
</evidence>
<dbReference type="InterPro" id="IPR009061">
    <property type="entry name" value="DNA-bd_dom_put_sf"/>
</dbReference>
<dbReference type="InterPro" id="IPR036388">
    <property type="entry name" value="WH-like_DNA-bd_sf"/>
</dbReference>
<gene>
    <name evidence="2" type="ORF">J2S90_003815</name>
    <name evidence="3" type="ORF">J2S93_003850</name>
</gene>
<dbReference type="GO" id="GO:0003677">
    <property type="term" value="F:DNA binding"/>
    <property type="evidence" value="ECO:0007669"/>
    <property type="project" value="InterPro"/>
</dbReference>
<accession>A0AAW8DM29</accession>
<reference evidence="2 4" key="1">
    <citation type="submission" date="2023-07" db="EMBL/GenBank/DDBJ databases">
        <title>Sorghum-associated microbial communities from plants grown in Nebraska, USA.</title>
        <authorList>
            <person name="Schachtman D."/>
        </authorList>
    </citation>
    <scope>NUCLEOTIDE SEQUENCE</scope>
    <source>
        <strain evidence="2">DS1006</strain>
        <strain evidence="3 4">DS1016</strain>
    </source>
</reference>
<sequence>MSISPAAVKETFFAPEAPRTGQIYDFIEAHTERTGAAPRPQFFLSGSTAGDQVEIPSEIYDVLVKAVEAMRKGLAVTITPSSMTLTTQQAAELLGVTRPTLVKLLDAGKIPFEKPATHRRVRLEDVLAFKNERKAEQYAALASLGDIDDEDPAALIEDLKYARAEAGRRRRARQVKL</sequence>
<organism evidence="2 5">
    <name type="scientific">Arthrobacter bambusae</name>
    <dbReference type="NCBI Taxonomy" id="1338426"/>
    <lineage>
        <taxon>Bacteria</taxon>
        <taxon>Bacillati</taxon>
        <taxon>Actinomycetota</taxon>
        <taxon>Actinomycetes</taxon>
        <taxon>Micrococcales</taxon>
        <taxon>Micrococcaceae</taxon>
        <taxon>Arthrobacter</taxon>
    </lineage>
</organism>
<dbReference type="Proteomes" id="UP001230951">
    <property type="component" value="Unassembled WGS sequence"/>
</dbReference>
<dbReference type="InterPro" id="IPR041657">
    <property type="entry name" value="HTH_17"/>
</dbReference>
<dbReference type="Proteomes" id="UP001242995">
    <property type="component" value="Unassembled WGS sequence"/>
</dbReference>
<dbReference type="InterPro" id="IPR010093">
    <property type="entry name" value="SinI_DNA-bd"/>
</dbReference>
<proteinExistence type="predicted"/>
<comment type="caution">
    <text evidence="2">The sequence shown here is derived from an EMBL/GenBank/DDBJ whole genome shotgun (WGS) entry which is preliminary data.</text>
</comment>
<name>A0AAW8DM29_9MICC</name>
<dbReference type="AlphaFoldDB" id="A0AAW8DM29"/>
<dbReference type="EMBL" id="JAUSRG010000014">
    <property type="protein sequence ID" value="MDP9906828.1"/>
    <property type="molecule type" value="Genomic_DNA"/>
</dbReference>
<evidence type="ECO:0000313" key="3">
    <source>
        <dbReference type="EMBL" id="MDQ0182397.1"/>
    </source>
</evidence>
<dbReference type="RefSeq" id="WP_306963370.1">
    <property type="nucleotide sequence ID" value="NZ_JAUSRG010000014.1"/>
</dbReference>
<dbReference type="Gene3D" id="1.10.10.10">
    <property type="entry name" value="Winged helix-like DNA-binding domain superfamily/Winged helix DNA-binding domain"/>
    <property type="match status" value="1"/>
</dbReference>
<dbReference type="Pfam" id="PF12728">
    <property type="entry name" value="HTH_17"/>
    <property type="match status" value="1"/>
</dbReference>
<evidence type="ECO:0000313" key="2">
    <source>
        <dbReference type="EMBL" id="MDP9906828.1"/>
    </source>
</evidence>
<evidence type="ECO:0000313" key="5">
    <source>
        <dbReference type="Proteomes" id="UP001242995"/>
    </source>
</evidence>
<feature type="domain" description="Helix-turn-helix" evidence="1">
    <location>
        <begin position="85"/>
        <end position="133"/>
    </location>
</feature>
<evidence type="ECO:0000313" key="4">
    <source>
        <dbReference type="Proteomes" id="UP001230951"/>
    </source>
</evidence>
<protein>
    <submittedName>
        <fullName evidence="2">Excisionase family DNA binding protein</fullName>
    </submittedName>
</protein>
<dbReference type="EMBL" id="JAUSTF010000012">
    <property type="protein sequence ID" value="MDQ0182397.1"/>
    <property type="molecule type" value="Genomic_DNA"/>
</dbReference>
<keyword evidence="4" id="KW-1185">Reference proteome</keyword>
<dbReference type="NCBIfam" id="TIGR01764">
    <property type="entry name" value="excise"/>
    <property type="match status" value="1"/>
</dbReference>